<protein>
    <submittedName>
        <fullName evidence="2">Uncharacterized protein</fullName>
    </submittedName>
</protein>
<dbReference type="EMBL" id="ML119768">
    <property type="protein sequence ID" value="RPA75231.1"/>
    <property type="molecule type" value="Genomic_DNA"/>
</dbReference>
<feature type="compositionally biased region" description="Low complexity" evidence="1">
    <location>
        <begin position="8"/>
        <end position="21"/>
    </location>
</feature>
<feature type="compositionally biased region" description="Polar residues" evidence="1">
    <location>
        <begin position="37"/>
        <end position="53"/>
    </location>
</feature>
<proteinExistence type="predicted"/>
<evidence type="ECO:0000313" key="3">
    <source>
        <dbReference type="Proteomes" id="UP000275078"/>
    </source>
</evidence>
<keyword evidence="3" id="KW-1185">Reference proteome</keyword>
<feature type="region of interest" description="Disordered" evidence="1">
    <location>
        <begin position="155"/>
        <end position="188"/>
    </location>
</feature>
<sequence length="188" mass="20088">MINTSALPPRARTTSTPTRSSFPRRDSYGYGTPPLTPASSRSSGQYQMASNFSPPIPQAPQITPSRPSAPEGYFFPKPRQLHYEPEEMSEPETEDFVESPDPYSGTSLGRYKSFYHGEDERGGSGSYWGAAVTPGPYPGGGIGVVGATYGSYGASHGAPSQVWSDTSQRSRQSTGSGGSAVEQAWADY</sequence>
<evidence type="ECO:0000313" key="2">
    <source>
        <dbReference type="EMBL" id="RPA75231.1"/>
    </source>
</evidence>
<accession>A0A3N4HTB6</accession>
<organism evidence="2 3">
    <name type="scientific">Ascobolus immersus RN42</name>
    <dbReference type="NCBI Taxonomy" id="1160509"/>
    <lineage>
        <taxon>Eukaryota</taxon>
        <taxon>Fungi</taxon>
        <taxon>Dikarya</taxon>
        <taxon>Ascomycota</taxon>
        <taxon>Pezizomycotina</taxon>
        <taxon>Pezizomycetes</taxon>
        <taxon>Pezizales</taxon>
        <taxon>Ascobolaceae</taxon>
        <taxon>Ascobolus</taxon>
    </lineage>
</organism>
<gene>
    <name evidence="2" type="ORF">BJ508DRAFT_332279</name>
</gene>
<name>A0A3N4HTB6_ASCIM</name>
<feature type="region of interest" description="Disordered" evidence="1">
    <location>
        <begin position="1"/>
        <end position="103"/>
    </location>
</feature>
<reference evidence="2 3" key="1">
    <citation type="journal article" date="2018" name="Nat. Ecol. Evol.">
        <title>Pezizomycetes genomes reveal the molecular basis of ectomycorrhizal truffle lifestyle.</title>
        <authorList>
            <person name="Murat C."/>
            <person name="Payen T."/>
            <person name="Noel B."/>
            <person name="Kuo A."/>
            <person name="Morin E."/>
            <person name="Chen J."/>
            <person name="Kohler A."/>
            <person name="Krizsan K."/>
            <person name="Balestrini R."/>
            <person name="Da Silva C."/>
            <person name="Montanini B."/>
            <person name="Hainaut M."/>
            <person name="Levati E."/>
            <person name="Barry K.W."/>
            <person name="Belfiori B."/>
            <person name="Cichocki N."/>
            <person name="Clum A."/>
            <person name="Dockter R.B."/>
            <person name="Fauchery L."/>
            <person name="Guy J."/>
            <person name="Iotti M."/>
            <person name="Le Tacon F."/>
            <person name="Lindquist E.A."/>
            <person name="Lipzen A."/>
            <person name="Malagnac F."/>
            <person name="Mello A."/>
            <person name="Molinier V."/>
            <person name="Miyauchi S."/>
            <person name="Poulain J."/>
            <person name="Riccioni C."/>
            <person name="Rubini A."/>
            <person name="Sitrit Y."/>
            <person name="Splivallo R."/>
            <person name="Traeger S."/>
            <person name="Wang M."/>
            <person name="Zifcakova L."/>
            <person name="Wipf D."/>
            <person name="Zambonelli A."/>
            <person name="Paolocci F."/>
            <person name="Nowrousian M."/>
            <person name="Ottonello S."/>
            <person name="Baldrian P."/>
            <person name="Spatafora J.W."/>
            <person name="Henrissat B."/>
            <person name="Nagy L.G."/>
            <person name="Aury J.M."/>
            <person name="Wincker P."/>
            <person name="Grigoriev I.V."/>
            <person name="Bonfante P."/>
            <person name="Martin F.M."/>
        </authorList>
    </citation>
    <scope>NUCLEOTIDE SEQUENCE [LARGE SCALE GENOMIC DNA]</scope>
    <source>
        <strain evidence="2 3">RN42</strain>
    </source>
</reference>
<feature type="compositionally biased region" description="Acidic residues" evidence="1">
    <location>
        <begin position="86"/>
        <end position="98"/>
    </location>
</feature>
<dbReference type="Proteomes" id="UP000275078">
    <property type="component" value="Unassembled WGS sequence"/>
</dbReference>
<evidence type="ECO:0000256" key="1">
    <source>
        <dbReference type="SAM" id="MobiDB-lite"/>
    </source>
</evidence>
<dbReference type="AlphaFoldDB" id="A0A3N4HTB6"/>